<reference evidence="2" key="1">
    <citation type="submission" date="2024-04" db="EMBL/GenBank/DDBJ databases">
        <authorList>
            <consortium name="Molecular Ecology Group"/>
        </authorList>
    </citation>
    <scope>NUCLEOTIDE SEQUENCE</scope>
</reference>
<sequence length="69" mass="7660">MEFRTVAGFMLKIPGVQRPGGPTEKKDDGASGTERRIMTPDSYQPDENAENRFTVRSALASLARLELTF</sequence>
<accession>A0AAV2NAP4</accession>
<keyword evidence="3" id="KW-1185">Reference proteome</keyword>
<dbReference type="EMBL" id="OZ034835">
    <property type="protein sequence ID" value="CAL1676958.1"/>
    <property type="molecule type" value="Genomic_DNA"/>
</dbReference>
<feature type="compositionally biased region" description="Basic and acidic residues" evidence="1">
    <location>
        <begin position="23"/>
        <end position="38"/>
    </location>
</feature>
<gene>
    <name evidence="2" type="ORF">LPLAT_LOCUS3053</name>
</gene>
<name>A0AAV2NAP4_9HYME</name>
<evidence type="ECO:0000256" key="1">
    <source>
        <dbReference type="SAM" id="MobiDB-lite"/>
    </source>
</evidence>
<proteinExistence type="predicted"/>
<dbReference type="Proteomes" id="UP001497644">
    <property type="component" value="Chromosome 12"/>
</dbReference>
<feature type="region of interest" description="Disordered" evidence="1">
    <location>
        <begin position="13"/>
        <end position="47"/>
    </location>
</feature>
<evidence type="ECO:0000313" key="3">
    <source>
        <dbReference type="Proteomes" id="UP001497644"/>
    </source>
</evidence>
<organism evidence="2 3">
    <name type="scientific">Lasius platythorax</name>
    <dbReference type="NCBI Taxonomy" id="488582"/>
    <lineage>
        <taxon>Eukaryota</taxon>
        <taxon>Metazoa</taxon>
        <taxon>Ecdysozoa</taxon>
        <taxon>Arthropoda</taxon>
        <taxon>Hexapoda</taxon>
        <taxon>Insecta</taxon>
        <taxon>Pterygota</taxon>
        <taxon>Neoptera</taxon>
        <taxon>Endopterygota</taxon>
        <taxon>Hymenoptera</taxon>
        <taxon>Apocrita</taxon>
        <taxon>Aculeata</taxon>
        <taxon>Formicoidea</taxon>
        <taxon>Formicidae</taxon>
        <taxon>Formicinae</taxon>
        <taxon>Lasius</taxon>
        <taxon>Lasius</taxon>
    </lineage>
</organism>
<dbReference type="AlphaFoldDB" id="A0AAV2NAP4"/>
<evidence type="ECO:0000313" key="2">
    <source>
        <dbReference type="EMBL" id="CAL1676958.1"/>
    </source>
</evidence>
<protein>
    <submittedName>
        <fullName evidence="2">Uncharacterized protein</fullName>
    </submittedName>
</protein>